<comment type="caution">
    <text evidence="1">The sequence shown here is derived from an EMBL/GenBank/DDBJ whole genome shotgun (WGS) entry which is preliminary data.</text>
</comment>
<proteinExistence type="predicted"/>
<dbReference type="RefSeq" id="WP_163646160.1">
    <property type="nucleotide sequence ID" value="NZ_RIGB01000035.1"/>
</dbReference>
<organism evidence="1 2">
    <name type="scientific">Lactococcus lactis</name>
    <dbReference type="NCBI Taxonomy" id="1358"/>
    <lineage>
        <taxon>Bacteria</taxon>
        <taxon>Bacillati</taxon>
        <taxon>Bacillota</taxon>
        <taxon>Bacilli</taxon>
        <taxon>Lactobacillales</taxon>
        <taxon>Streptococcaceae</taxon>
        <taxon>Lactococcus</taxon>
    </lineage>
</organism>
<accession>A0A6B3S0M4</accession>
<dbReference type="EMBL" id="WWDJ01000178">
    <property type="protein sequence ID" value="NEX56460.1"/>
    <property type="molecule type" value="Genomic_DNA"/>
</dbReference>
<protein>
    <submittedName>
        <fullName evidence="1">Uncharacterized protein</fullName>
    </submittedName>
</protein>
<evidence type="ECO:0000313" key="2">
    <source>
        <dbReference type="Proteomes" id="UP000477402"/>
    </source>
</evidence>
<name>A0A6B3S0M4_9LACT</name>
<sequence>MVTTKKKDFAILIAIATAASIILAALTKLLKAYGKYKIDCAKAYSIKKSAYRRRR</sequence>
<dbReference type="Proteomes" id="UP000477402">
    <property type="component" value="Unassembled WGS sequence"/>
</dbReference>
<evidence type="ECO:0000313" key="1">
    <source>
        <dbReference type="EMBL" id="NEX56460.1"/>
    </source>
</evidence>
<reference evidence="1 2" key="1">
    <citation type="submission" date="2019-12" db="EMBL/GenBank/DDBJ databases">
        <title>Draft Genome Sequences of L. lactis strains MS22333, MS22334, MS22336, and MS22337, Isolated from Spontaneous Fermented Camel Milk in Ethiopia.</title>
        <authorList>
            <person name="Bragason E."/>
            <person name="Hansen E.B."/>
            <person name="Guya M.E."/>
            <person name="Berhe T."/>
        </authorList>
    </citation>
    <scope>NUCLEOTIDE SEQUENCE [LARGE SCALE GENOMIC DNA]</scope>
    <source>
        <strain evidence="1 2">MS22336</strain>
    </source>
</reference>
<dbReference type="AlphaFoldDB" id="A0A6B3S0M4"/>
<gene>
    <name evidence="1" type="ORF">GTP08_12640</name>
</gene>